<protein>
    <submittedName>
        <fullName evidence="3">Peptidase M15</fullName>
    </submittedName>
</protein>
<keyword evidence="1" id="KW-0732">Signal</keyword>
<dbReference type="InterPro" id="IPR013230">
    <property type="entry name" value="Peptidase_M15A_C"/>
</dbReference>
<comment type="caution">
    <text evidence="3">The sequence shown here is derived from an EMBL/GenBank/DDBJ whole genome shotgun (WGS) entry which is preliminary data.</text>
</comment>
<evidence type="ECO:0000313" key="4">
    <source>
        <dbReference type="Proteomes" id="UP000541185"/>
    </source>
</evidence>
<dbReference type="InterPro" id="IPR009045">
    <property type="entry name" value="Zn_M74/Hedgehog-like"/>
</dbReference>
<organism evidence="3 4">
    <name type="scientific">Ramlibacter agri</name>
    <dbReference type="NCBI Taxonomy" id="2728837"/>
    <lineage>
        <taxon>Bacteria</taxon>
        <taxon>Pseudomonadati</taxon>
        <taxon>Pseudomonadota</taxon>
        <taxon>Betaproteobacteria</taxon>
        <taxon>Burkholderiales</taxon>
        <taxon>Comamonadaceae</taxon>
        <taxon>Ramlibacter</taxon>
    </lineage>
</organism>
<feature type="domain" description="Peptidase M15A C-terminal" evidence="2">
    <location>
        <begin position="101"/>
        <end position="188"/>
    </location>
</feature>
<evidence type="ECO:0000313" key="3">
    <source>
        <dbReference type="EMBL" id="NML48580.1"/>
    </source>
</evidence>
<dbReference type="EMBL" id="JABBFX010000006">
    <property type="protein sequence ID" value="NML48580.1"/>
    <property type="molecule type" value="Genomic_DNA"/>
</dbReference>
<keyword evidence="4" id="KW-1185">Reference proteome</keyword>
<gene>
    <name evidence="3" type="ORF">HHL11_32850</name>
</gene>
<dbReference type="Proteomes" id="UP000541185">
    <property type="component" value="Unassembled WGS sequence"/>
</dbReference>
<dbReference type="Pfam" id="PF08291">
    <property type="entry name" value="Peptidase_M15_3"/>
    <property type="match status" value="1"/>
</dbReference>
<feature type="signal peptide" evidence="1">
    <location>
        <begin position="1"/>
        <end position="32"/>
    </location>
</feature>
<evidence type="ECO:0000256" key="1">
    <source>
        <dbReference type="SAM" id="SignalP"/>
    </source>
</evidence>
<dbReference type="AlphaFoldDB" id="A0A848HGJ9"/>
<dbReference type="PROSITE" id="PS51257">
    <property type="entry name" value="PROKAR_LIPOPROTEIN"/>
    <property type="match status" value="1"/>
</dbReference>
<accession>A0A848HGJ9</accession>
<feature type="chain" id="PRO_5032637757" evidence="1">
    <location>
        <begin position="33"/>
        <end position="214"/>
    </location>
</feature>
<dbReference type="Gene3D" id="3.30.1380.10">
    <property type="match status" value="1"/>
</dbReference>
<dbReference type="RefSeq" id="WP_169422921.1">
    <property type="nucleotide sequence ID" value="NZ_JABBFX010000006.1"/>
</dbReference>
<dbReference type="SUPFAM" id="SSF55166">
    <property type="entry name" value="Hedgehog/DD-peptidase"/>
    <property type="match status" value="1"/>
</dbReference>
<sequence>MAGPHRATVEGGGSRRLACLATLLLACGCSAAAVPDDNRTEAMFLQWLPMQRAEVAAFEAYLAQQQVLDVSPTWQLLRTASMWKECQAAPFQVPPRAEWPEAARVLALLQELRRTKVLGPFSVVSAYRDPALNRCAGGARHSSHMQFAVDLVLLAPGDDQKLCDFFRQSGQGWNMGLSRYPSGRIHVDRTGFRTWGADYTSRTSFCRQLAQKRP</sequence>
<evidence type="ECO:0000259" key="2">
    <source>
        <dbReference type="Pfam" id="PF08291"/>
    </source>
</evidence>
<proteinExistence type="predicted"/>
<name>A0A848HGJ9_9BURK</name>
<reference evidence="3 4" key="1">
    <citation type="submission" date="2020-04" db="EMBL/GenBank/DDBJ databases">
        <title>Ramlibacter sp. G-1-2-2 isolated from soil.</title>
        <authorList>
            <person name="Dahal R.H."/>
        </authorList>
    </citation>
    <scope>NUCLEOTIDE SEQUENCE [LARGE SCALE GENOMIC DNA]</scope>
    <source>
        <strain evidence="3 4">G-1-2-2</strain>
    </source>
</reference>